<dbReference type="AlphaFoldDB" id="A0AA35LF78"/>
<name>A0AA35LF78_9SAUR</name>
<protein>
    <submittedName>
        <fullName evidence="2">Uncharacterized protein</fullName>
    </submittedName>
</protein>
<sequence length="203" mass="22470">MLGKTAAMPMPAPQRQRQDVFYCPSGYQSEYTLFHTSRVIKYVFLDGSQNIVPAAAAAAAHTSPVLESQVGYLESAKGYYYPFIIPDHSLASSYWSPDLERLPIFVTLSKSQEKLSGGWGRPLISRDRLPIFRQLCGELAGLAVHSREDLMVPKAAKEEMEKPEDLEAVGLGNLLDGEDGEEKEGESGSCMIQTSPRERETQL</sequence>
<dbReference type="Proteomes" id="UP001178461">
    <property type="component" value="Chromosome 15"/>
</dbReference>
<gene>
    <name evidence="2" type="ORF">PODLI_1B026169</name>
</gene>
<accession>A0AA35LF78</accession>
<reference evidence="2" key="1">
    <citation type="submission" date="2022-12" db="EMBL/GenBank/DDBJ databases">
        <authorList>
            <person name="Alioto T."/>
            <person name="Alioto T."/>
            <person name="Gomez Garrido J."/>
        </authorList>
    </citation>
    <scope>NUCLEOTIDE SEQUENCE</scope>
</reference>
<organism evidence="2 3">
    <name type="scientific">Podarcis lilfordi</name>
    <name type="common">Lilford's wall lizard</name>
    <dbReference type="NCBI Taxonomy" id="74358"/>
    <lineage>
        <taxon>Eukaryota</taxon>
        <taxon>Metazoa</taxon>
        <taxon>Chordata</taxon>
        <taxon>Craniata</taxon>
        <taxon>Vertebrata</taxon>
        <taxon>Euteleostomi</taxon>
        <taxon>Lepidosauria</taxon>
        <taxon>Squamata</taxon>
        <taxon>Bifurcata</taxon>
        <taxon>Unidentata</taxon>
        <taxon>Episquamata</taxon>
        <taxon>Laterata</taxon>
        <taxon>Lacertibaenia</taxon>
        <taxon>Lacertidae</taxon>
        <taxon>Podarcis</taxon>
    </lineage>
</organism>
<evidence type="ECO:0000313" key="2">
    <source>
        <dbReference type="EMBL" id="CAI5795064.1"/>
    </source>
</evidence>
<evidence type="ECO:0000256" key="1">
    <source>
        <dbReference type="SAM" id="MobiDB-lite"/>
    </source>
</evidence>
<evidence type="ECO:0000313" key="3">
    <source>
        <dbReference type="Proteomes" id="UP001178461"/>
    </source>
</evidence>
<proteinExistence type="predicted"/>
<dbReference type="EMBL" id="OX395141">
    <property type="protein sequence ID" value="CAI5795064.1"/>
    <property type="molecule type" value="Genomic_DNA"/>
</dbReference>
<feature type="region of interest" description="Disordered" evidence="1">
    <location>
        <begin position="157"/>
        <end position="203"/>
    </location>
</feature>
<keyword evidence="3" id="KW-1185">Reference proteome</keyword>